<accession>A0AAQ4DWV2</accession>
<evidence type="ECO:0000256" key="6">
    <source>
        <dbReference type="SAM" id="MobiDB-lite"/>
    </source>
</evidence>
<evidence type="ECO:0000256" key="2">
    <source>
        <dbReference type="ARBA" id="ARBA00022483"/>
    </source>
</evidence>
<keyword evidence="5" id="KW-1053">Target membrane</keyword>
<keyword evidence="3" id="KW-1052">Target cell membrane</keyword>
<evidence type="ECO:0000256" key="3">
    <source>
        <dbReference type="ARBA" id="ARBA00022537"/>
    </source>
</evidence>
<evidence type="ECO:0000256" key="5">
    <source>
        <dbReference type="ARBA" id="ARBA00023298"/>
    </source>
</evidence>
<dbReference type="Proteomes" id="UP001321473">
    <property type="component" value="Unassembled WGS sequence"/>
</dbReference>
<keyword evidence="2" id="KW-0268">Exocytosis</keyword>
<dbReference type="GO" id="GO:0044231">
    <property type="term" value="C:host cell presynaptic membrane"/>
    <property type="evidence" value="ECO:0007669"/>
    <property type="project" value="UniProtKB-KW"/>
</dbReference>
<dbReference type="SUPFAM" id="SSF48403">
    <property type="entry name" value="Ankyrin repeat"/>
    <property type="match status" value="1"/>
</dbReference>
<feature type="region of interest" description="Disordered" evidence="6">
    <location>
        <begin position="54"/>
        <end position="277"/>
    </location>
</feature>
<feature type="compositionally biased region" description="Gly residues" evidence="6">
    <location>
        <begin position="75"/>
        <end position="88"/>
    </location>
</feature>
<evidence type="ECO:0000313" key="8">
    <source>
        <dbReference type="Proteomes" id="UP001321473"/>
    </source>
</evidence>
<gene>
    <name evidence="7" type="ORF">V5799_006278</name>
</gene>
<keyword evidence="4" id="KW-0638">Presynaptic neurotoxin</keyword>
<dbReference type="GO" id="GO:0006887">
    <property type="term" value="P:exocytosis"/>
    <property type="evidence" value="ECO:0007669"/>
    <property type="project" value="UniProtKB-KW"/>
</dbReference>
<name>A0AAQ4DWV2_AMBAM</name>
<proteinExistence type="predicted"/>
<evidence type="ECO:0000313" key="7">
    <source>
        <dbReference type="EMBL" id="KAK8766942.1"/>
    </source>
</evidence>
<evidence type="ECO:0000256" key="1">
    <source>
        <dbReference type="ARBA" id="ARBA00004175"/>
    </source>
</evidence>
<reference evidence="7 8" key="1">
    <citation type="journal article" date="2023" name="Arcadia Sci">
        <title>De novo assembly of a long-read Amblyomma americanum tick genome.</title>
        <authorList>
            <person name="Chou S."/>
            <person name="Poskanzer K.E."/>
            <person name="Rollins M."/>
            <person name="Thuy-Boun P.S."/>
        </authorList>
    </citation>
    <scope>NUCLEOTIDE SEQUENCE [LARGE SCALE GENOMIC DNA]</scope>
    <source>
        <strain evidence="7">F_SG_1</strain>
        <tissue evidence="7">Salivary glands</tissue>
    </source>
</reference>
<dbReference type="Gene3D" id="1.25.40.20">
    <property type="entry name" value="Ankyrin repeat-containing domain"/>
    <property type="match status" value="1"/>
</dbReference>
<evidence type="ECO:0000256" key="4">
    <source>
        <dbReference type="ARBA" id="ARBA00023028"/>
    </source>
</evidence>
<keyword evidence="4" id="KW-0528">Neurotoxin</keyword>
<comment type="caution">
    <text evidence="7">The sequence shown here is derived from an EMBL/GenBank/DDBJ whole genome shotgun (WGS) entry which is preliminary data.</text>
</comment>
<organism evidence="7 8">
    <name type="scientific">Amblyomma americanum</name>
    <name type="common">Lone star tick</name>
    <dbReference type="NCBI Taxonomy" id="6943"/>
    <lineage>
        <taxon>Eukaryota</taxon>
        <taxon>Metazoa</taxon>
        <taxon>Ecdysozoa</taxon>
        <taxon>Arthropoda</taxon>
        <taxon>Chelicerata</taxon>
        <taxon>Arachnida</taxon>
        <taxon>Acari</taxon>
        <taxon>Parasitiformes</taxon>
        <taxon>Ixodida</taxon>
        <taxon>Ixodoidea</taxon>
        <taxon>Ixodidae</taxon>
        <taxon>Amblyomminae</taxon>
        <taxon>Amblyomma</taxon>
    </lineage>
</organism>
<keyword evidence="8" id="KW-1185">Reference proteome</keyword>
<comment type="subcellular location">
    <subcellularLocation>
        <location evidence="1">Target cell membrane</location>
    </subcellularLocation>
</comment>
<dbReference type="GO" id="GO:0044218">
    <property type="term" value="C:other organism cell membrane"/>
    <property type="evidence" value="ECO:0007669"/>
    <property type="project" value="UniProtKB-KW"/>
</dbReference>
<feature type="compositionally biased region" description="Low complexity" evidence="6">
    <location>
        <begin position="100"/>
        <end position="141"/>
    </location>
</feature>
<feature type="compositionally biased region" description="Acidic residues" evidence="6">
    <location>
        <begin position="142"/>
        <end position="166"/>
    </location>
</feature>
<protein>
    <submittedName>
        <fullName evidence="7">Uncharacterized protein</fullName>
    </submittedName>
</protein>
<sequence>MKDEINEKASERQPVPYEKQQRATPQDTHRQEIADFRKAVAVNALRALFLTDLPSLLQDQSPGKSRSPSARCRSGGVGDGAAQGGDTGYGETSSSEEQDSSWSGKSSEASSAAPSSSSSSPSSSSSGGTATTASGALASVSDDQDDPDETQAEDDDEEEEDDEGEVDLSKLETRTEAAPFSWPPTSIPQAQMLEAEGDEQETEPGTSEQVTSTETEEQLRSLDTEDASQTTAASEYAADDPARPELEEFAEGSQSETQAQATQPAEPPVPPTPQFLRPTIEIDSSDILHTAKVLLKVGADVDNVTADGFTPLHLAALK</sequence>
<dbReference type="AlphaFoldDB" id="A0AAQ4DWV2"/>
<feature type="compositionally biased region" description="Polar residues" evidence="6">
    <location>
        <begin position="57"/>
        <end position="68"/>
    </location>
</feature>
<feature type="compositionally biased region" description="Low complexity" evidence="6">
    <location>
        <begin position="253"/>
        <end position="264"/>
    </location>
</feature>
<feature type="region of interest" description="Disordered" evidence="6">
    <location>
        <begin position="1"/>
        <end position="31"/>
    </location>
</feature>
<keyword evidence="4" id="KW-0800">Toxin</keyword>
<keyword evidence="5" id="KW-0472">Membrane</keyword>
<dbReference type="InterPro" id="IPR036770">
    <property type="entry name" value="Ankyrin_rpt-contain_sf"/>
</dbReference>
<feature type="compositionally biased region" description="Basic and acidic residues" evidence="6">
    <location>
        <begin position="1"/>
        <end position="11"/>
    </location>
</feature>
<dbReference type="EMBL" id="JARKHS020025870">
    <property type="protein sequence ID" value="KAK8766942.1"/>
    <property type="molecule type" value="Genomic_DNA"/>
</dbReference>